<sequence length="194" mass="21917">MDIDEHAQVAHLDPKRLRALAHPLRLQLLGALRTEGAATATSLAKRFGHNSANTSWHLRQLAEAGLVTEDLGRGNRRERWWTAAHDYTHADVIELGRDPALLDALATYLHGINAIHHQQASTYLAEMDRWSETWRGAAELSDHRLTLTAEEATQLNDRINEVIADYRRTRQPGDTDVVVQWHLLPQHPGDEETP</sequence>
<dbReference type="InterPro" id="IPR011991">
    <property type="entry name" value="ArsR-like_HTH"/>
</dbReference>
<keyword evidence="3" id="KW-1185">Reference proteome</keyword>
<reference evidence="3" key="1">
    <citation type="journal article" date="2019" name="Int. J. Syst. Evol. Microbiol.">
        <title>The Global Catalogue of Microorganisms (GCM) 10K type strain sequencing project: providing services to taxonomists for standard genome sequencing and annotation.</title>
        <authorList>
            <consortium name="The Broad Institute Genomics Platform"/>
            <consortium name="The Broad Institute Genome Sequencing Center for Infectious Disease"/>
            <person name="Wu L."/>
            <person name="Ma J."/>
        </authorList>
    </citation>
    <scope>NUCLEOTIDE SEQUENCE [LARGE SCALE GENOMIC DNA]</scope>
    <source>
        <strain evidence="3">WLHS5</strain>
    </source>
</reference>
<proteinExistence type="predicted"/>
<accession>A0ABW2LER5</accession>
<dbReference type="InterPro" id="IPR036390">
    <property type="entry name" value="WH_DNA-bd_sf"/>
</dbReference>
<dbReference type="InterPro" id="IPR001845">
    <property type="entry name" value="HTH_ArsR_DNA-bd_dom"/>
</dbReference>
<gene>
    <name evidence="2" type="ORF">ACFQRI_02665</name>
</gene>
<dbReference type="RefSeq" id="WP_380663971.1">
    <property type="nucleotide sequence ID" value="NZ_JBHTCJ010000001.1"/>
</dbReference>
<dbReference type="SMART" id="SM00418">
    <property type="entry name" value="HTH_ARSR"/>
    <property type="match status" value="1"/>
</dbReference>
<organism evidence="2 3">
    <name type="scientific">Saccharopolyspora griseoalba</name>
    <dbReference type="NCBI Taxonomy" id="1431848"/>
    <lineage>
        <taxon>Bacteria</taxon>
        <taxon>Bacillati</taxon>
        <taxon>Actinomycetota</taxon>
        <taxon>Actinomycetes</taxon>
        <taxon>Pseudonocardiales</taxon>
        <taxon>Pseudonocardiaceae</taxon>
        <taxon>Saccharopolyspora</taxon>
    </lineage>
</organism>
<evidence type="ECO:0000313" key="3">
    <source>
        <dbReference type="Proteomes" id="UP001596504"/>
    </source>
</evidence>
<dbReference type="CDD" id="cd00090">
    <property type="entry name" value="HTH_ARSR"/>
    <property type="match status" value="1"/>
</dbReference>
<evidence type="ECO:0000313" key="2">
    <source>
        <dbReference type="EMBL" id="MFC7340299.1"/>
    </source>
</evidence>
<protein>
    <submittedName>
        <fullName evidence="2">Helix-turn-helix domain-containing protein</fullName>
    </submittedName>
</protein>
<feature type="domain" description="HTH arsR-type" evidence="1">
    <location>
        <begin position="15"/>
        <end position="98"/>
    </location>
</feature>
<dbReference type="Proteomes" id="UP001596504">
    <property type="component" value="Unassembled WGS sequence"/>
</dbReference>
<comment type="caution">
    <text evidence="2">The sequence shown here is derived from an EMBL/GenBank/DDBJ whole genome shotgun (WGS) entry which is preliminary data.</text>
</comment>
<evidence type="ECO:0000259" key="1">
    <source>
        <dbReference type="SMART" id="SM00418"/>
    </source>
</evidence>
<dbReference type="EMBL" id="JBHTCJ010000001">
    <property type="protein sequence ID" value="MFC7340299.1"/>
    <property type="molecule type" value="Genomic_DNA"/>
</dbReference>
<name>A0ABW2LER5_9PSEU</name>
<dbReference type="Gene3D" id="1.10.10.10">
    <property type="entry name" value="Winged helix-like DNA-binding domain superfamily/Winged helix DNA-binding domain"/>
    <property type="match status" value="1"/>
</dbReference>
<dbReference type="InterPro" id="IPR036388">
    <property type="entry name" value="WH-like_DNA-bd_sf"/>
</dbReference>
<dbReference type="SUPFAM" id="SSF46785">
    <property type="entry name" value="Winged helix' DNA-binding domain"/>
    <property type="match status" value="1"/>
</dbReference>
<dbReference type="Pfam" id="PF12840">
    <property type="entry name" value="HTH_20"/>
    <property type="match status" value="1"/>
</dbReference>